<feature type="transmembrane region" description="Helical" evidence="1">
    <location>
        <begin position="294"/>
        <end position="320"/>
    </location>
</feature>
<name>A0AAE3KDR9_9GAMM</name>
<dbReference type="Proteomes" id="UP001205843">
    <property type="component" value="Unassembled WGS sequence"/>
</dbReference>
<accession>A0AAE3KDR9</accession>
<dbReference type="RefSeq" id="WP_253483309.1">
    <property type="nucleotide sequence ID" value="NZ_JALJXV010000010.1"/>
</dbReference>
<evidence type="ECO:0000313" key="3">
    <source>
        <dbReference type="Proteomes" id="UP001205843"/>
    </source>
</evidence>
<organism evidence="2 3">
    <name type="scientific">Natronocella acetinitrilica</name>
    <dbReference type="NCBI Taxonomy" id="414046"/>
    <lineage>
        <taxon>Bacteria</taxon>
        <taxon>Pseudomonadati</taxon>
        <taxon>Pseudomonadota</taxon>
        <taxon>Gammaproteobacteria</taxon>
        <taxon>Chromatiales</taxon>
        <taxon>Ectothiorhodospiraceae</taxon>
        <taxon>Natronocella</taxon>
    </lineage>
</organism>
<gene>
    <name evidence="2" type="ORF">J2T57_003794</name>
</gene>
<proteinExistence type="predicted"/>
<feature type="transmembrane region" description="Helical" evidence="1">
    <location>
        <begin position="164"/>
        <end position="184"/>
    </location>
</feature>
<feature type="transmembrane region" description="Helical" evidence="1">
    <location>
        <begin position="230"/>
        <end position="246"/>
    </location>
</feature>
<evidence type="ECO:0000256" key="1">
    <source>
        <dbReference type="SAM" id="Phobius"/>
    </source>
</evidence>
<keyword evidence="1" id="KW-0812">Transmembrane</keyword>
<comment type="caution">
    <text evidence="2">The sequence shown here is derived from an EMBL/GenBank/DDBJ whole genome shotgun (WGS) entry which is preliminary data.</text>
</comment>
<reference evidence="2" key="1">
    <citation type="submission" date="2022-03" db="EMBL/GenBank/DDBJ databases">
        <title>Genomic Encyclopedia of Type Strains, Phase III (KMG-III): the genomes of soil and plant-associated and newly described type strains.</title>
        <authorList>
            <person name="Whitman W."/>
        </authorList>
    </citation>
    <scope>NUCLEOTIDE SEQUENCE</scope>
    <source>
        <strain evidence="2">ANL 6-2</strain>
    </source>
</reference>
<feature type="transmembrane region" description="Helical" evidence="1">
    <location>
        <begin position="84"/>
        <end position="104"/>
    </location>
</feature>
<keyword evidence="1" id="KW-1133">Transmembrane helix</keyword>
<feature type="transmembrane region" description="Helical" evidence="1">
    <location>
        <begin position="406"/>
        <end position="427"/>
    </location>
</feature>
<protein>
    <submittedName>
        <fullName evidence="2">Uncharacterized protein</fullName>
    </submittedName>
</protein>
<dbReference type="AlphaFoldDB" id="A0AAE3KDR9"/>
<sequence length="429" mass="45132">MNEAPTALAGYLLAFAGLTAGIAALALPPLAIPAGLAAWAAAALTWKGASRRSLIQAGVLFLAGVTGLLWGVSQGVTPDLVRAITANMTLIGVLIGVSFLQLVALPAGDSPGEQPRGPRAFRSTGIGVHLFGSVINISTIFMVADRLSKHGPLGREQAVLLTRYFSTAGFWSPFFAAMAAALSFAPDARIVHLIAAGLPLAVIAMLISWFGTGRHVGQDFVGYPPRYRHLRVPAILALAVLIIHTWNSDLPVIAVITLLAPLITGLALLRQRQMGLPVINHHVRRNLPRMNNELMLFLAAGVLAAGLGSVLTTLGGWSLFSTFGPLQAWLTTLLITGFAIAGVHPVIGIATFGTMLLPLEPNHSLLAMTFLASWTLGISASPLSGMNLALQGRFGLDGMDIMRWNAGYTVIMLMVTAPLFWVAGGLLGV</sequence>
<feature type="transmembrane region" description="Helical" evidence="1">
    <location>
        <begin position="365"/>
        <end position="386"/>
    </location>
</feature>
<evidence type="ECO:0000313" key="2">
    <source>
        <dbReference type="EMBL" id="MCP1676623.1"/>
    </source>
</evidence>
<feature type="transmembrane region" description="Helical" evidence="1">
    <location>
        <begin position="190"/>
        <end position="210"/>
    </location>
</feature>
<feature type="transmembrane region" description="Helical" evidence="1">
    <location>
        <begin position="124"/>
        <end position="144"/>
    </location>
</feature>
<keyword evidence="3" id="KW-1185">Reference proteome</keyword>
<feature type="transmembrane region" description="Helical" evidence="1">
    <location>
        <begin position="326"/>
        <end position="353"/>
    </location>
</feature>
<keyword evidence="1" id="KW-0472">Membrane</keyword>
<feature type="transmembrane region" description="Helical" evidence="1">
    <location>
        <begin position="252"/>
        <end position="269"/>
    </location>
</feature>
<dbReference type="EMBL" id="JALJXV010000010">
    <property type="protein sequence ID" value="MCP1676623.1"/>
    <property type="molecule type" value="Genomic_DNA"/>
</dbReference>
<feature type="transmembrane region" description="Helical" evidence="1">
    <location>
        <begin position="53"/>
        <end position="72"/>
    </location>
</feature>